<evidence type="ECO:0000256" key="2">
    <source>
        <dbReference type="ARBA" id="ARBA00009853"/>
    </source>
</evidence>
<feature type="transmembrane region" description="Helical" evidence="6">
    <location>
        <begin position="217"/>
        <end position="238"/>
    </location>
</feature>
<comment type="subcellular location">
    <subcellularLocation>
        <location evidence="1">Membrane</location>
        <topology evidence="1">Multi-pass membrane protein</topology>
    </subcellularLocation>
</comment>
<dbReference type="PANTHER" id="PTHR22911:SF6">
    <property type="entry name" value="SOLUTE CARRIER FAMILY 35 MEMBER G1"/>
    <property type="match status" value="1"/>
</dbReference>
<evidence type="ECO:0000313" key="9">
    <source>
        <dbReference type="Proteomes" id="UP001069802"/>
    </source>
</evidence>
<feature type="transmembrane region" description="Helical" evidence="6">
    <location>
        <begin position="107"/>
        <end position="124"/>
    </location>
</feature>
<feature type="domain" description="EamA" evidence="7">
    <location>
        <begin position="15"/>
        <end position="146"/>
    </location>
</feature>
<accession>A0ABT4LPT3</accession>
<reference evidence="8" key="1">
    <citation type="submission" date="2022-12" db="EMBL/GenBank/DDBJ databases">
        <title>Bacterial isolates from different developmental stages of Nematostella vectensis.</title>
        <authorList>
            <person name="Fraune S."/>
        </authorList>
    </citation>
    <scope>NUCLEOTIDE SEQUENCE</scope>
    <source>
        <strain evidence="8">G21630-S1</strain>
    </source>
</reference>
<feature type="transmembrane region" description="Helical" evidence="6">
    <location>
        <begin position="161"/>
        <end position="179"/>
    </location>
</feature>
<evidence type="ECO:0000256" key="5">
    <source>
        <dbReference type="ARBA" id="ARBA00023136"/>
    </source>
</evidence>
<comment type="similarity">
    <text evidence="2">Belongs to the drug/metabolite transporter (DMT) superfamily. 10 TMS drug/metabolite exporter (DME) (TC 2.A.7.3) family.</text>
</comment>
<name>A0ABT4LPT3_9PROT</name>
<sequence>MHLFLAKNAQTVQAMSAVLLAALLFSCMFAFPKSAEISLPWYQIVFIRYCGGLLFLLPAALTWKSRGNSLKSNYTLIHFGRMLAGIGSVACVVIAATQIALVDVITISFSKGAIVLLLAGVLLGERVFPRHWFAVITSISGAALVAYGSRNGESQNLLHPASLLALLGTFCMAAEVIIIKFVSRREAIPVTLLYVNGMATALLLFPALFWGHWTDLAAWWPILLMGPVAILGQSLNLFAYRKVDVILLTPLSYSSIAFSAIIGILAFGEPLRWTTVVGATVIIVGSLLGMGWWKKQLAAS</sequence>
<proteinExistence type="inferred from homology"/>
<dbReference type="Pfam" id="PF00892">
    <property type="entry name" value="EamA"/>
    <property type="match status" value="2"/>
</dbReference>
<gene>
    <name evidence="8" type="ORF">O4H49_19815</name>
</gene>
<organism evidence="8 9">
    <name type="scientific">Kiloniella laminariae</name>
    <dbReference type="NCBI Taxonomy" id="454162"/>
    <lineage>
        <taxon>Bacteria</taxon>
        <taxon>Pseudomonadati</taxon>
        <taxon>Pseudomonadota</taxon>
        <taxon>Alphaproteobacteria</taxon>
        <taxon>Rhodospirillales</taxon>
        <taxon>Kiloniellaceae</taxon>
        <taxon>Kiloniella</taxon>
    </lineage>
</organism>
<feature type="domain" description="EamA" evidence="7">
    <location>
        <begin position="161"/>
        <end position="288"/>
    </location>
</feature>
<keyword evidence="3 6" id="KW-0812">Transmembrane</keyword>
<dbReference type="Gene3D" id="1.10.3730.20">
    <property type="match status" value="1"/>
</dbReference>
<feature type="transmembrane region" description="Helical" evidence="6">
    <location>
        <begin position="191"/>
        <end position="211"/>
    </location>
</feature>
<dbReference type="InterPro" id="IPR000620">
    <property type="entry name" value="EamA_dom"/>
</dbReference>
<protein>
    <submittedName>
        <fullName evidence="8">DMT family transporter</fullName>
    </submittedName>
</protein>
<keyword evidence="9" id="KW-1185">Reference proteome</keyword>
<evidence type="ECO:0000259" key="7">
    <source>
        <dbReference type="Pfam" id="PF00892"/>
    </source>
</evidence>
<dbReference type="InterPro" id="IPR037185">
    <property type="entry name" value="EmrE-like"/>
</dbReference>
<evidence type="ECO:0000256" key="1">
    <source>
        <dbReference type="ARBA" id="ARBA00004141"/>
    </source>
</evidence>
<feature type="transmembrane region" description="Helical" evidence="6">
    <location>
        <begin position="273"/>
        <end position="293"/>
    </location>
</feature>
<feature type="transmembrane region" description="Helical" evidence="6">
    <location>
        <begin position="131"/>
        <end position="149"/>
    </location>
</feature>
<dbReference type="Proteomes" id="UP001069802">
    <property type="component" value="Unassembled WGS sequence"/>
</dbReference>
<dbReference type="EMBL" id="JAPWGY010000015">
    <property type="protein sequence ID" value="MCZ4283041.1"/>
    <property type="molecule type" value="Genomic_DNA"/>
</dbReference>
<comment type="caution">
    <text evidence="8">The sequence shown here is derived from an EMBL/GenBank/DDBJ whole genome shotgun (WGS) entry which is preliminary data.</text>
</comment>
<dbReference type="PROSITE" id="PS51257">
    <property type="entry name" value="PROKAR_LIPOPROTEIN"/>
    <property type="match status" value="1"/>
</dbReference>
<dbReference type="RefSeq" id="WP_269425161.1">
    <property type="nucleotide sequence ID" value="NZ_JAPWGY010000015.1"/>
</dbReference>
<evidence type="ECO:0000256" key="6">
    <source>
        <dbReference type="SAM" id="Phobius"/>
    </source>
</evidence>
<feature type="transmembrane region" description="Helical" evidence="6">
    <location>
        <begin position="82"/>
        <end position="101"/>
    </location>
</feature>
<feature type="transmembrane region" description="Helical" evidence="6">
    <location>
        <begin position="245"/>
        <end position="267"/>
    </location>
</feature>
<dbReference type="PANTHER" id="PTHR22911">
    <property type="entry name" value="ACYL-MALONYL CONDENSING ENZYME-RELATED"/>
    <property type="match status" value="1"/>
</dbReference>
<evidence type="ECO:0000313" key="8">
    <source>
        <dbReference type="EMBL" id="MCZ4283041.1"/>
    </source>
</evidence>
<keyword evidence="5 6" id="KW-0472">Membrane</keyword>
<evidence type="ECO:0000256" key="4">
    <source>
        <dbReference type="ARBA" id="ARBA00022989"/>
    </source>
</evidence>
<dbReference type="SUPFAM" id="SSF103481">
    <property type="entry name" value="Multidrug resistance efflux transporter EmrE"/>
    <property type="match status" value="2"/>
</dbReference>
<feature type="transmembrane region" description="Helical" evidence="6">
    <location>
        <begin position="40"/>
        <end position="61"/>
    </location>
</feature>
<keyword evidence="4 6" id="KW-1133">Transmembrane helix</keyword>
<evidence type="ECO:0000256" key="3">
    <source>
        <dbReference type="ARBA" id="ARBA00022692"/>
    </source>
</evidence>